<comment type="caution">
    <text evidence="1">The sequence shown here is derived from an EMBL/GenBank/DDBJ whole genome shotgun (WGS) entry which is preliminary data.</text>
</comment>
<dbReference type="RefSeq" id="WP_190577358.1">
    <property type="nucleotide sequence ID" value="NZ_CAWPQU010000067.1"/>
</dbReference>
<keyword evidence="2" id="KW-1185">Reference proteome</keyword>
<evidence type="ECO:0000313" key="2">
    <source>
        <dbReference type="Proteomes" id="UP000618445"/>
    </source>
</evidence>
<evidence type="ECO:0000313" key="1">
    <source>
        <dbReference type="EMBL" id="MBD2316498.1"/>
    </source>
</evidence>
<name>A0ABR8C896_9CYAN</name>
<accession>A0ABR8C896</accession>
<proteinExistence type="predicted"/>
<sequence>MATVKIPKSKKKNFSSFSVGEAYKQLGIITLLPWEFESQPLPITDFFKKRLERLQKRFDLRSYEESKKLLIDAFCEEAMEDFDQLKIWKGGRLESDLLIGNADYLIAQKKDYLEAPFVCIVEAKKDDFEQGLAQCLVEMQACQWQNKQSGKLIDVLGIVTNAREWMFYKLDLSGKVYESRGYIADDAALTLGALHYIFQECEKNLF</sequence>
<evidence type="ECO:0008006" key="3">
    <source>
        <dbReference type="Google" id="ProtNLM"/>
    </source>
</evidence>
<gene>
    <name evidence="1" type="ORF">H6G05_06515</name>
</gene>
<organism evidence="1 2">
    <name type="scientific">Phormidium tenue FACHB-1050</name>
    <dbReference type="NCBI Taxonomy" id="2692857"/>
    <lineage>
        <taxon>Bacteria</taxon>
        <taxon>Bacillati</taxon>
        <taxon>Cyanobacteriota</taxon>
        <taxon>Cyanophyceae</taxon>
        <taxon>Oscillatoriophycideae</taxon>
        <taxon>Oscillatoriales</taxon>
        <taxon>Oscillatoriaceae</taxon>
        <taxon>Phormidium</taxon>
    </lineage>
</organism>
<protein>
    <recommendedName>
        <fullName evidence="3">Type I restriction enzyme R protein N-terminal domain-containing protein</fullName>
    </recommendedName>
</protein>
<dbReference type="Proteomes" id="UP000618445">
    <property type="component" value="Unassembled WGS sequence"/>
</dbReference>
<dbReference type="EMBL" id="JACJQY010000007">
    <property type="protein sequence ID" value="MBD2316498.1"/>
    <property type="molecule type" value="Genomic_DNA"/>
</dbReference>
<reference evidence="1 2" key="1">
    <citation type="journal article" date="2020" name="ISME J.">
        <title>Comparative genomics reveals insights into cyanobacterial evolution and habitat adaptation.</title>
        <authorList>
            <person name="Chen M.Y."/>
            <person name="Teng W.K."/>
            <person name="Zhao L."/>
            <person name="Hu C.X."/>
            <person name="Zhou Y.K."/>
            <person name="Han B.P."/>
            <person name="Song L.R."/>
            <person name="Shu W.S."/>
        </authorList>
    </citation>
    <scope>NUCLEOTIDE SEQUENCE [LARGE SCALE GENOMIC DNA]</scope>
    <source>
        <strain evidence="1 2">FACHB-1050</strain>
    </source>
</reference>